<accession>A0A4S8QI61</accession>
<comment type="caution">
    <text evidence="1">The sequence shown here is derived from an EMBL/GenBank/DDBJ whole genome shotgun (WGS) entry which is preliminary data.</text>
</comment>
<reference evidence="1 2" key="1">
    <citation type="submission" date="2017-12" db="EMBL/GenBank/DDBJ databases">
        <title>Comparative genomics of Botrytis spp.</title>
        <authorList>
            <person name="Valero-Jimenez C.A."/>
            <person name="Tapia P."/>
            <person name="Veloso J."/>
            <person name="Silva-Moreno E."/>
            <person name="Staats M."/>
            <person name="Valdes J.H."/>
            <person name="Van Kan J.A.L."/>
        </authorList>
    </citation>
    <scope>NUCLEOTIDE SEQUENCE [LARGE SCALE GENOMIC DNA]</scope>
    <source>
        <strain evidence="1 2">MUCL435</strain>
    </source>
</reference>
<sequence length="133" mass="15056">MFDIFDISKLADQDDADICMNLFIHLLAPLPNSIHLSEDRVGRRDEITLFDRVDPDNLVNIVCPGPSYSYSLSQGLTPDHRRRIPMASVVIFDVKPTERTPHPIHPFLSKPGCVQNLSPGSKAYLLRYILDKI</sequence>
<dbReference type="EMBL" id="PQXL01000703">
    <property type="protein sequence ID" value="THV44180.1"/>
    <property type="molecule type" value="Genomic_DNA"/>
</dbReference>
<evidence type="ECO:0000313" key="2">
    <source>
        <dbReference type="Proteomes" id="UP000308671"/>
    </source>
</evidence>
<organism evidence="1 2">
    <name type="scientific">Botrytis galanthina</name>
    <dbReference type="NCBI Taxonomy" id="278940"/>
    <lineage>
        <taxon>Eukaryota</taxon>
        <taxon>Fungi</taxon>
        <taxon>Dikarya</taxon>
        <taxon>Ascomycota</taxon>
        <taxon>Pezizomycotina</taxon>
        <taxon>Leotiomycetes</taxon>
        <taxon>Helotiales</taxon>
        <taxon>Sclerotiniaceae</taxon>
        <taxon>Botrytis</taxon>
    </lineage>
</organism>
<gene>
    <name evidence="1" type="ORF">BGAL_0708g00010</name>
</gene>
<evidence type="ECO:0000313" key="1">
    <source>
        <dbReference type="EMBL" id="THV44180.1"/>
    </source>
</evidence>
<name>A0A4S8QI61_9HELO</name>
<keyword evidence="2" id="KW-1185">Reference proteome</keyword>
<proteinExistence type="predicted"/>
<dbReference type="Proteomes" id="UP000308671">
    <property type="component" value="Unassembled WGS sequence"/>
</dbReference>
<protein>
    <submittedName>
        <fullName evidence="1">Uncharacterized protein</fullName>
    </submittedName>
</protein>
<dbReference type="AlphaFoldDB" id="A0A4S8QI61"/>